<dbReference type="Gene3D" id="1.20.1560.10">
    <property type="entry name" value="ABC transporter type 1, transmembrane domain"/>
    <property type="match status" value="1"/>
</dbReference>
<evidence type="ECO:0000256" key="4">
    <source>
        <dbReference type="ARBA" id="ARBA00022692"/>
    </source>
</evidence>
<dbReference type="PROSITE" id="PS50929">
    <property type="entry name" value="ABC_TM1F"/>
    <property type="match status" value="1"/>
</dbReference>
<dbReference type="FunFam" id="3.40.50.300:FF:000299">
    <property type="entry name" value="ABC transporter ATP-binding protein/permease"/>
    <property type="match status" value="1"/>
</dbReference>
<name>A0A2S4RQB6_CITAM</name>
<evidence type="ECO:0000256" key="5">
    <source>
        <dbReference type="ARBA" id="ARBA00022741"/>
    </source>
</evidence>
<evidence type="ECO:0000256" key="8">
    <source>
        <dbReference type="ARBA" id="ARBA00022989"/>
    </source>
</evidence>
<dbReference type="CDD" id="cd18587">
    <property type="entry name" value="ABC_6TM_LapB_like"/>
    <property type="match status" value="1"/>
</dbReference>
<feature type="region of interest" description="Disordered" evidence="10">
    <location>
        <begin position="707"/>
        <end position="728"/>
    </location>
</feature>
<dbReference type="RefSeq" id="WP_103776997.1">
    <property type="nucleotide sequence ID" value="NZ_PQLX01000016.1"/>
</dbReference>
<dbReference type="EMBL" id="PQLX01000016">
    <property type="protein sequence ID" value="POU60072.1"/>
    <property type="molecule type" value="Genomic_DNA"/>
</dbReference>
<keyword evidence="3" id="KW-1003">Cell membrane</keyword>
<organism evidence="15 16">
    <name type="scientific">Citrobacter amalonaticus</name>
    <dbReference type="NCBI Taxonomy" id="35703"/>
    <lineage>
        <taxon>Bacteria</taxon>
        <taxon>Pseudomonadati</taxon>
        <taxon>Pseudomonadota</taxon>
        <taxon>Gammaproteobacteria</taxon>
        <taxon>Enterobacterales</taxon>
        <taxon>Enterobacteriaceae</taxon>
        <taxon>Citrobacter</taxon>
    </lineage>
</organism>
<evidence type="ECO:0000259" key="13">
    <source>
        <dbReference type="PROSITE" id="PS50929"/>
    </source>
</evidence>
<keyword evidence="9 11" id="KW-0472">Membrane</keyword>
<feature type="transmembrane region" description="Helical" evidence="11">
    <location>
        <begin position="168"/>
        <end position="193"/>
    </location>
</feature>
<dbReference type="GO" id="GO:0006508">
    <property type="term" value="P:proteolysis"/>
    <property type="evidence" value="ECO:0007669"/>
    <property type="project" value="InterPro"/>
</dbReference>
<dbReference type="PROSITE" id="PS50893">
    <property type="entry name" value="ABC_TRANSPORTER_2"/>
    <property type="match status" value="1"/>
</dbReference>
<accession>A0A2S4RQB6</accession>
<dbReference type="Gene3D" id="3.40.50.300">
    <property type="entry name" value="P-loop containing nucleotide triphosphate hydrolases"/>
    <property type="match status" value="1"/>
</dbReference>
<dbReference type="InterPro" id="IPR027417">
    <property type="entry name" value="P-loop_NTPase"/>
</dbReference>
<dbReference type="GO" id="GO:0015421">
    <property type="term" value="F:ABC-type oligopeptide transporter activity"/>
    <property type="evidence" value="ECO:0007669"/>
    <property type="project" value="TreeGrafter"/>
</dbReference>
<feature type="transmembrane region" description="Helical" evidence="11">
    <location>
        <begin position="205"/>
        <end position="222"/>
    </location>
</feature>
<feature type="compositionally biased region" description="Basic and acidic residues" evidence="10">
    <location>
        <begin position="719"/>
        <end position="728"/>
    </location>
</feature>
<evidence type="ECO:0000259" key="14">
    <source>
        <dbReference type="PROSITE" id="PS50990"/>
    </source>
</evidence>
<gene>
    <name evidence="15" type="ORF">C3430_26115</name>
</gene>
<reference evidence="15 16" key="1">
    <citation type="submission" date="2018-01" db="EMBL/GenBank/DDBJ databases">
        <title>Complete genome sequences of 14 Citrobacter spp. isolated from plant in Canada.</title>
        <authorList>
            <person name="Bhandare S.G."/>
            <person name="Colavecchio A."/>
            <person name="Jeukens J."/>
            <person name="Emond-Rheault J.-G."/>
            <person name="Freschi L."/>
            <person name="Hamel J."/>
            <person name="Kukavica-Ibrulj I."/>
            <person name="Levesque R."/>
            <person name="Goodridge L."/>
        </authorList>
    </citation>
    <scope>NUCLEOTIDE SEQUENCE [LARGE SCALE GENOMIC DNA]</scope>
    <source>
        <strain evidence="15 16">S1285</strain>
    </source>
</reference>
<keyword evidence="6" id="KW-0378">Hydrolase</keyword>
<dbReference type="PANTHER" id="PTHR43394:SF1">
    <property type="entry name" value="ATP-BINDING CASSETTE SUB-FAMILY B MEMBER 10, MITOCHONDRIAL"/>
    <property type="match status" value="1"/>
</dbReference>
<evidence type="ECO:0000256" key="9">
    <source>
        <dbReference type="ARBA" id="ARBA00023136"/>
    </source>
</evidence>
<dbReference type="Proteomes" id="UP000237003">
    <property type="component" value="Unassembled WGS sequence"/>
</dbReference>
<dbReference type="InterPro" id="IPR011527">
    <property type="entry name" value="ABC1_TM_dom"/>
</dbReference>
<evidence type="ECO:0000256" key="10">
    <source>
        <dbReference type="SAM" id="MobiDB-lite"/>
    </source>
</evidence>
<dbReference type="STRING" id="35703.AL524_08685"/>
<evidence type="ECO:0000256" key="2">
    <source>
        <dbReference type="ARBA" id="ARBA00022448"/>
    </source>
</evidence>
<keyword evidence="5" id="KW-0547">Nucleotide-binding</keyword>
<protein>
    <submittedName>
        <fullName evidence="15">Type I secretion system permease/ATPase</fullName>
    </submittedName>
</protein>
<dbReference type="InterPro" id="IPR036640">
    <property type="entry name" value="ABC1_TM_sf"/>
</dbReference>
<dbReference type="SUPFAM" id="SSF90123">
    <property type="entry name" value="ABC transporter transmembrane region"/>
    <property type="match status" value="1"/>
</dbReference>
<dbReference type="NCBIfam" id="TIGR03375">
    <property type="entry name" value="type_I_sec_LssB"/>
    <property type="match status" value="1"/>
</dbReference>
<comment type="subcellular location">
    <subcellularLocation>
        <location evidence="1">Cell membrane</location>
        <topology evidence="1">Multi-pass membrane protein</topology>
    </subcellularLocation>
</comment>
<evidence type="ECO:0000256" key="7">
    <source>
        <dbReference type="ARBA" id="ARBA00022840"/>
    </source>
</evidence>
<sequence>MTRAAPETEATIDDRALSQWARAIAHIARHYRLACSPGTIQASAPWFQGKNKTLALTQLARQAGLSFHSGNASGQTFSQWRLPIIAELKDGQLIVIEHFNGEDALDIFVIEEEGQRNRLSLAELLPEIACVAALRPLSALKDSRVDSYVSRFKPDWMRELVLQDLRPYLPVMVAAFLINVLSLAGIVFSMQVYDRVIPAQSYPTLYVLSTGVLVAVLFGFLLREARTHIMDVLGKRADMRISDRVFGHALRLRNSAVPRSTGSFISQLRELEQIREMITSSTMSTIVDLPFFFLFIVVLAIIAPPLAWIAPVAALLMILPGLLLQKKLAVLANQAAHESTLRNAVLVESVQGLEDIKLMQAENRFLQQWNSYIRITGESGLRTRKLTQGLIGWGMSVQSLVYAAVIMFGAPMVIEGTMTTGSVVAASMLGSRMIAPMANLCGVLARWQQVKAAKMGLDSIMQLPTETQRDESLVHQEIFHGHYLFENAHFRYHNDDQRVPLRISRLEITPGERVAILGRNGAGKSTMLQAMAGGVELIQGDVRLDNLSLTQIDMADLRRNIGFLSQNARLFFGTLRENLTLGAPHASDEQIFAVLEVSGAAAFVKRLSKGLDHPVMEGGNGLSGGQRQSILLARMLLRSPNIVLLDEPSASLDEHTEREFIQRLNQWLGNRTLIVATHRVPVLELVERVVVLKEGQLVMDAPKAQALSGARAPAQANGREWKNENQSA</sequence>
<dbReference type="GO" id="GO:0005524">
    <property type="term" value="F:ATP binding"/>
    <property type="evidence" value="ECO:0007669"/>
    <property type="project" value="UniProtKB-KW"/>
</dbReference>
<dbReference type="Pfam" id="PF00005">
    <property type="entry name" value="ABC_tran"/>
    <property type="match status" value="1"/>
</dbReference>
<keyword evidence="4 11" id="KW-0812">Transmembrane</keyword>
<evidence type="ECO:0000313" key="16">
    <source>
        <dbReference type="Proteomes" id="UP000237003"/>
    </source>
</evidence>
<evidence type="ECO:0000256" key="1">
    <source>
        <dbReference type="ARBA" id="ARBA00004651"/>
    </source>
</evidence>
<keyword evidence="2" id="KW-0813">Transport</keyword>
<feature type="transmembrane region" description="Helical" evidence="11">
    <location>
        <begin position="308"/>
        <end position="324"/>
    </location>
</feature>
<feature type="domain" description="Peptidase C39" evidence="14">
    <location>
        <begin position="13"/>
        <end position="135"/>
    </location>
</feature>
<dbReference type="GO" id="GO:0008233">
    <property type="term" value="F:peptidase activity"/>
    <property type="evidence" value="ECO:0007669"/>
    <property type="project" value="InterPro"/>
</dbReference>
<dbReference type="Gene3D" id="3.90.70.10">
    <property type="entry name" value="Cysteine proteinases"/>
    <property type="match status" value="1"/>
</dbReference>
<dbReference type="InterPro" id="IPR017750">
    <property type="entry name" value="ATPase_T1SS"/>
</dbReference>
<dbReference type="InterPro" id="IPR003593">
    <property type="entry name" value="AAA+_ATPase"/>
</dbReference>
<feature type="domain" description="ABC transmembrane type-1" evidence="13">
    <location>
        <begin position="171"/>
        <end position="449"/>
    </location>
</feature>
<dbReference type="PANTHER" id="PTHR43394">
    <property type="entry name" value="ATP-DEPENDENT PERMEASE MDL1, MITOCHONDRIAL"/>
    <property type="match status" value="1"/>
</dbReference>
<dbReference type="SUPFAM" id="SSF52540">
    <property type="entry name" value="P-loop containing nucleoside triphosphate hydrolases"/>
    <property type="match status" value="1"/>
</dbReference>
<dbReference type="SMART" id="SM00382">
    <property type="entry name" value="AAA"/>
    <property type="match status" value="1"/>
</dbReference>
<keyword evidence="8 11" id="KW-1133">Transmembrane helix</keyword>
<evidence type="ECO:0000313" key="15">
    <source>
        <dbReference type="EMBL" id="POU60072.1"/>
    </source>
</evidence>
<feature type="transmembrane region" description="Helical" evidence="11">
    <location>
        <begin position="390"/>
        <end position="410"/>
    </location>
</feature>
<dbReference type="OrthoDB" id="9787557at2"/>
<proteinExistence type="predicted"/>
<evidence type="ECO:0000256" key="3">
    <source>
        <dbReference type="ARBA" id="ARBA00022475"/>
    </source>
</evidence>
<keyword evidence="7" id="KW-0067">ATP-binding</keyword>
<dbReference type="FunFam" id="1.20.1560.10:FF:000093">
    <property type="entry name" value="Type I secretion system permease/ATPase"/>
    <property type="match status" value="1"/>
</dbReference>
<dbReference type="Pfam" id="PF00664">
    <property type="entry name" value="ABC_membrane"/>
    <property type="match status" value="1"/>
</dbReference>
<dbReference type="InterPro" id="IPR005074">
    <property type="entry name" value="Peptidase_C39"/>
</dbReference>
<dbReference type="InterPro" id="IPR039421">
    <property type="entry name" value="Type_1_exporter"/>
</dbReference>
<evidence type="ECO:0000259" key="12">
    <source>
        <dbReference type="PROSITE" id="PS50893"/>
    </source>
</evidence>
<dbReference type="GO" id="GO:0005886">
    <property type="term" value="C:plasma membrane"/>
    <property type="evidence" value="ECO:0007669"/>
    <property type="project" value="UniProtKB-SubCell"/>
</dbReference>
<evidence type="ECO:0000256" key="11">
    <source>
        <dbReference type="SAM" id="Phobius"/>
    </source>
</evidence>
<comment type="caution">
    <text evidence="15">The sequence shown here is derived from an EMBL/GenBank/DDBJ whole genome shotgun (WGS) entry which is preliminary data.</text>
</comment>
<feature type="domain" description="ABC transporter" evidence="12">
    <location>
        <begin position="483"/>
        <end position="719"/>
    </location>
</feature>
<dbReference type="GO" id="GO:0016887">
    <property type="term" value="F:ATP hydrolysis activity"/>
    <property type="evidence" value="ECO:0007669"/>
    <property type="project" value="InterPro"/>
</dbReference>
<dbReference type="PROSITE" id="PS50990">
    <property type="entry name" value="PEPTIDASE_C39"/>
    <property type="match status" value="1"/>
</dbReference>
<dbReference type="AlphaFoldDB" id="A0A2S4RQB6"/>
<dbReference type="InterPro" id="IPR003439">
    <property type="entry name" value="ABC_transporter-like_ATP-bd"/>
</dbReference>
<evidence type="ECO:0000256" key="6">
    <source>
        <dbReference type="ARBA" id="ARBA00022801"/>
    </source>
</evidence>
<feature type="transmembrane region" description="Helical" evidence="11">
    <location>
        <begin position="285"/>
        <end position="302"/>
    </location>
</feature>